<evidence type="ECO:0000313" key="11">
    <source>
        <dbReference type="EMBL" id="QBI19439.1"/>
    </source>
</evidence>
<dbReference type="GO" id="GO:0005829">
    <property type="term" value="C:cytosol"/>
    <property type="evidence" value="ECO:0007669"/>
    <property type="project" value="TreeGrafter"/>
</dbReference>
<protein>
    <recommendedName>
        <fullName evidence="3">phosphoenolpyruvate carboxykinase (ATP)</fullName>
        <ecNumber evidence="3">4.1.1.49</ecNumber>
    </recommendedName>
</protein>
<comment type="catalytic activity">
    <reaction evidence="9">
        <text>oxaloacetate + ATP = phosphoenolpyruvate + ADP + CO2</text>
        <dbReference type="Rhea" id="RHEA:18617"/>
        <dbReference type="ChEBI" id="CHEBI:16452"/>
        <dbReference type="ChEBI" id="CHEBI:16526"/>
        <dbReference type="ChEBI" id="CHEBI:30616"/>
        <dbReference type="ChEBI" id="CHEBI:58702"/>
        <dbReference type="ChEBI" id="CHEBI:456216"/>
        <dbReference type="EC" id="4.1.1.49"/>
    </reaction>
</comment>
<keyword evidence="6" id="KW-0210">Decarboxylase</keyword>
<dbReference type="Proteomes" id="UP000291469">
    <property type="component" value="Chromosome"/>
</dbReference>
<evidence type="ECO:0000256" key="10">
    <source>
        <dbReference type="SAM" id="MobiDB-lite"/>
    </source>
</evidence>
<evidence type="ECO:0000256" key="6">
    <source>
        <dbReference type="ARBA" id="ARBA00022793"/>
    </source>
</evidence>
<keyword evidence="8" id="KW-0456">Lyase</keyword>
<dbReference type="AlphaFoldDB" id="A0A411YDX2"/>
<comment type="pathway">
    <text evidence="1">Carbohydrate biosynthesis; gluconeogenesis.</text>
</comment>
<accession>A0A411YDX2</accession>
<dbReference type="InterPro" id="IPR013035">
    <property type="entry name" value="PEP_carboxykinase_C"/>
</dbReference>
<name>A0A411YDX2_9ACTN</name>
<dbReference type="GO" id="GO:0004612">
    <property type="term" value="F:phosphoenolpyruvate carboxykinase (ATP) activity"/>
    <property type="evidence" value="ECO:0007669"/>
    <property type="project" value="UniProtKB-EC"/>
</dbReference>
<evidence type="ECO:0000256" key="8">
    <source>
        <dbReference type="ARBA" id="ARBA00023239"/>
    </source>
</evidence>
<dbReference type="OrthoDB" id="9806325at2"/>
<dbReference type="PANTHER" id="PTHR30031">
    <property type="entry name" value="PHOSPHOENOLPYRUVATE CARBOXYKINASE ATP"/>
    <property type="match status" value="1"/>
</dbReference>
<evidence type="ECO:0000256" key="9">
    <source>
        <dbReference type="ARBA" id="ARBA00047371"/>
    </source>
</evidence>
<dbReference type="SUPFAM" id="SSF68923">
    <property type="entry name" value="PEP carboxykinase N-terminal domain"/>
    <property type="match status" value="1"/>
</dbReference>
<keyword evidence="5" id="KW-0547">Nucleotide-binding</keyword>
<dbReference type="Gene3D" id="2.170.8.10">
    <property type="entry name" value="Phosphoenolpyruvate Carboxykinase, domain 2"/>
    <property type="match status" value="1"/>
</dbReference>
<dbReference type="InterPro" id="IPR008210">
    <property type="entry name" value="PEP_carboxykinase_N"/>
</dbReference>
<dbReference type="SUPFAM" id="SSF53795">
    <property type="entry name" value="PEP carboxykinase-like"/>
    <property type="match status" value="1"/>
</dbReference>
<evidence type="ECO:0000256" key="7">
    <source>
        <dbReference type="ARBA" id="ARBA00022840"/>
    </source>
</evidence>
<evidence type="ECO:0000256" key="1">
    <source>
        <dbReference type="ARBA" id="ARBA00004742"/>
    </source>
</evidence>
<reference evidence="11 12" key="1">
    <citation type="submission" date="2019-01" db="EMBL/GenBank/DDBJ databases">
        <title>Egibacter rhizosphaerae EGI 80759T.</title>
        <authorList>
            <person name="Chen D.-D."/>
            <person name="Tian Y."/>
            <person name="Jiao J.-Y."/>
            <person name="Zhang X.-T."/>
            <person name="Zhang Y.-G."/>
            <person name="Zhang Y."/>
            <person name="Xiao M."/>
            <person name="Shu W.-S."/>
            <person name="Li W.-J."/>
        </authorList>
    </citation>
    <scope>NUCLEOTIDE SEQUENCE [LARGE SCALE GENOMIC DNA]</scope>
    <source>
        <strain evidence="11 12">EGI 80759</strain>
    </source>
</reference>
<dbReference type="UniPathway" id="UPA00138"/>
<dbReference type="GO" id="GO:0005524">
    <property type="term" value="F:ATP binding"/>
    <property type="evidence" value="ECO:0007669"/>
    <property type="project" value="UniProtKB-KW"/>
</dbReference>
<dbReference type="PANTHER" id="PTHR30031:SF0">
    <property type="entry name" value="PHOSPHOENOLPYRUVATE CARBOXYKINASE (ATP)"/>
    <property type="match status" value="1"/>
</dbReference>
<comment type="similarity">
    <text evidence="2">Belongs to the phosphoenolpyruvate carboxykinase (ATP) family.</text>
</comment>
<gene>
    <name evidence="11" type="ORF">ER308_07650</name>
</gene>
<keyword evidence="11" id="KW-0418">Kinase</keyword>
<sequence>MPPKGPERFRVCPDSALRSPQRGRSQTARRGVATAVEKGGAVVGTLPPARSIVANPTQDELRDFVRTMPNAQRTEFGNFNVTTEVTARSAGSTFVVTDDPSWSSKPTMPRDQYLAEAERQNAYIAEQDMVLVEGYIGPENSPLKRPARVFIEASNANIPGMQQQLYYPKDADWREEEAFTVLYTPNLSAPGYPEERLVTIDVDEWTTRVFGIDYFGESKMGGLRMWMDWAFRQGALAMHAGAKVIPTEDGEKVGLIIGLSGTGKTTTTFTRQNNSLPVQDDIVALTEAGDVYSTENGCFAKTFGLDPEFEPTIYHALASPEAWLENVAVDEHGRVDFFDDSYTANGRGTFSLSAIDHFDPRKLGKADFLLILNANETLQPAVARMASVEQAVAYFMLGETKGTSAGGAAEAGKSLRVPGTNPFFLGHEYLQGNRLAELMRSMDYDFGVFVLNTGRVGGGEDVPGSKNVKIPHSSAIVKAIAEETIRWERDPDFGYLVATEVPEFDDPELLQPRRLYERLGRSDEYAREVAALKQARQAFLAEHAGLEPGIIEAVG</sequence>
<keyword evidence="4" id="KW-0312">Gluconeogenesis</keyword>
<dbReference type="Gene3D" id="3.90.228.20">
    <property type="match status" value="1"/>
</dbReference>
<dbReference type="Pfam" id="PF01293">
    <property type="entry name" value="PEPCK_ATP"/>
    <property type="match status" value="1"/>
</dbReference>
<evidence type="ECO:0000256" key="4">
    <source>
        <dbReference type="ARBA" id="ARBA00022432"/>
    </source>
</evidence>
<dbReference type="Gene3D" id="3.40.449.10">
    <property type="entry name" value="Phosphoenolpyruvate Carboxykinase, domain 1"/>
    <property type="match status" value="1"/>
</dbReference>
<dbReference type="GO" id="GO:0016301">
    <property type="term" value="F:kinase activity"/>
    <property type="evidence" value="ECO:0007669"/>
    <property type="project" value="UniProtKB-KW"/>
</dbReference>
<dbReference type="EC" id="4.1.1.49" evidence="3"/>
<dbReference type="KEGG" id="erz:ER308_07650"/>
<keyword evidence="11" id="KW-0808">Transferase</keyword>
<dbReference type="PIRSF" id="PIRSF006294">
    <property type="entry name" value="PEP_crbxkin"/>
    <property type="match status" value="1"/>
</dbReference>
<dbReference type="EMBL" id="CP036402">
    <property type="protein sequence ID" value="QBI19439.1"/>
    <property type="molecule type" value="Genomic_DNA"/>
</dbReference>
<evidence type="ECO:0000256" key="2">
    <source>
        <dbReference type="ARBA" id="ARBA00006052"/>
    </source>
</evidence>
<evidence type="ECO:0000313" key="12">
    <source>
        <dbReference type="Proteomes" id="UP000291469"/>
    </source>
</evidence>
<evidence type="ECO:0000256" key="5">
    <source>
        <dbReference type="ARBA" id="ARBA00022741"/>
    </source>
</evidence>
<dbReference type="GO" id="GO:0006094">
    <property type="term" value="P:gluconeogenesis"/>
    <property type="evidence" value="ECO:0007669"/>
    <property type="project" value="UniProtKB-UniPathway"/>
</dbReference>
<organism evidence="11 12">
    <name type="scientific">Egibacter rhizosphaerae</name>
    <dbReference type="NCBI Taxonomy" id="1670831"/>
    <lineage>
        <taxon>Bacteria</taxon>
        <taxon>Bacillati</taxon>
        <taxon>Actinomycetota</taxon>
        <taxon>Nitriliruptoria</taxon>
        <taxon>Egibacterales</taxon>
        <taxon>Egibacteraceae</taxon>
        <taxon>Egibacter</taxon>
    </lineage>
</organism>
<keyword evidence="7" id="KW-0067">ATP-binding</keyword>
<proteinExistence type="inferred from homology"/>
<feature type="region of interest" description="Disordered" evidence="10">
    <location>
        <begin position="1"/>
        <end position="32"/>
    </location>
</feature>
<dbReference type="InterPro" id="IPR001272">
    <property type="entry name" value="PEP_carboxykinase_ATP"/>
</dbReference>
<evidence type="ECO:0000256" key="3">
    <source>
        <dbReference type="ARBA" id="ARBA00012363"/>
    </source>
</evidence>
<feature type="compositionally biased region" description="Basic and acidic residues" evidence="10">
    <location>
        <begin position="1"/>
        <end position="11"/>
    </location>
</feature>
<keyword evidence="12" id="KW-1185">Reference proteome</keyword>
<keyword evidence="11" id="KW-0670">Pyruvate</keyword>